<dbReference type="InterPro" id="IPR039420">
    <property type="entry name" value="WalR-like"/>
</dbReference>
<evidence type="ECO:0000256" key="6">
    <source>
        <dbReference type="PROSITE-ProRule" id="PRU00169"/>
    </source>
</evidence>
<dbReference type="CDD" id="cd19935">
    <property type="entry name" value="REC_OmpR_CusR-like"/>
    <property type="match status" value="1"/>
</dbReference>
<keyword evidence="3" id="KW-0805">Transcription regulation</keyword>
<dbReference type="Gene3D" id="3.40.50.2300">
    <property type="match status" value="1"/>
</dbReference>
<dbReference type="Gene3D" id="1.10.10.10">
    <property type="entry name" value="Winged helix-like DNA-binding domain superfamily/Winged helix DNA-binding domain"/>
    <property type="match status" value="1"/>
</dbReference>
<dbReference type="PANTHER" id="PTHR48111:SF22">
    <property type="entry name" value="REGULATOR OF RPOS"/>
    <property type="match status" value="1"/>
</dbReference>
<dbReference type="SUPFAM" id="SSF52172">
    <property type="entry name" value="CheY-like"/>
    <property type="match status" value="1"/>
</dbReference>
<comment type="caution">
    <text evidence="10">The sequence shown here is derived from an EMBL/GenBank/DDBJ whole genome shotgun (WGS) entry which is preliminary data.</text>
</comment>
<dbReference type="FunFam" id="1.10.10.10:FF:000005">
    <property type="entry name" value="Two-component system response regulator"/>
    <property type="match status" value="1"/>
</dbReference>
<evidence type="ECO:0000256" key="2">
    <source>
        <dbReference type="ARBA" id="ARBA00023012"/>
    </source>
</evidence>
<feature type="modified residue" description="4-aspartylphosphate" evidence="6">
    <location>
        <position position="51"/>
    </location>
</feature>
<name>A0A3P3QJ57_9GAMM</name>
<dbReference type="InterPro" id="IPR001867">
    <property type="entry name" value="OmpR/PhoB-type_DNA-bd"/>
</dbReference>
<dbReference type="GO" id="GO:0005829">
    <property type="term" value="C:cytosol"/>
    <property type="evidence" value="ECO:0007669"/>
    <property type="project" value="TreeGrafter"/>
</dbReference>
<keyword evidence="1 6" id="KW-0597">Phosphoprotein</keyword>
<keyword evidence="5" id="KW-0804">Transcription</keyword>
<dbReference type="InterPro" id="IPR036388">
    <property type="entry name" value="WH-like_DNA-bd_sf"/>
</dbReference>
<evidence type="ECO:0000256" key="1">
    <source>
        <dbReference type="ARBA" id="ARBA00022553"/>
    </source>
</evidence>
<dbReference type="OrthoDB" id="9802426at2"/>
<dbReference type="SMART" id="SM00448">
    <property type="entry name" value="REC"/>
    <property type="match status" value="1"/>
</dbReference>
<dbReference type="EMBL" id="RRCF01000002">
    <property type="protein sequence ID" value="RRJ21108.1"/>
    <property type="molecule type" value="Genomic_DNA"/>
</dbReference>
<dbReference type="InterPro" id="IPR001789">
    <property type="entry name" value="Sig_transdc_resp-reg_receiver"/>
</dbReference>
<dbReference type="PROSITE" id="PS51755">
    <property type="entry name" value="OMPR_PHOB"/>
    <property type="match status" value="1"/>
</dbReference>
<dbReference type="GO" id="GO:0032993">
    <property type="term" value="C:protein-DNA complex"/>
    <property type="evidence" value="ECO:0007669"/>
    <property type="project" value="TreeGrafter"/>
</dbReference>
<evidence type="ECO:0000313" key="10">
    <source>
        <dbReference type="EMBL" id="RRJ21108.1"/>
    </source>
</evidence>
<evidence type="ECO:0000256" key="3">
    <source>
        <dbReference type="ARBA" id="ARBA00023015"/>
    </source>
</evidence>
<dbReference type="GO" id="GO:0000976">
    <property type="term" value="F:transcription cis-regulatory region binding"/>
    <property type="evidence" value="ECO:0007669"/>
    <property type="project" value="TreeGrafter"/>
</dbReference>
<evidence type="ECO:0000256" key="5">
    <source>
        <dbReference type="ARBA" id="ARBA00023163"/>
    </source>
</evidence>
<dbReference type="InterPro" id="IPR016032">
    <property type="entry name" value="Sig_transdc_resp-reg_C-effctor"/>
</dbReference>
<evidence type="ECO:0000259" key="9">
    <source>
        <dbReference type="PROSITE" id="PS51755"/>
    </source>
</evidence>
<gene>
    <name evidence="10" type="ORF">EIK76_09480</name>
</gene>
<evidence type="ECO:0000256" key="4">
    <source>
        <dbReference type="ARBA" id="ARBA00023125"/>
    </source>
</evidence>
<dbReference type="GO" id="GO:0000156">
    <property type="term" value="F:phosphorelay response regulator activity"/>
    <property type="evidence" value="ECO:0007669"/>
    <property type="project" value="TreeGrafter"/>
</dbReference>
<proteinExistence type="predicted"/>
<dbReference type="Gene3D" id="6.10.250.690">
    <property type="match status" value="1"/>
</dbReference>
<dbReference type="PANTHER" id="PTHR48111">
    <property type="entry name" value="REGULATOR OF RPOS"/>
    <property type="match status" value="1"/>
</dbReference>
<dbReference type="InterPro" id="IPR011006">
    <property type="entry name" value="CheY-like_superfamily"/>
</dbReference>
<dbReference type="SUPFAM" id="SSF46894">
    <property type="entry name" value="C-terminal effector domain of the bipartite response regulators"/>
    <property type="match status" value="1"/>
</dbReference>
<dbReference type="FunFam" id="3.40.50.2300:FF:000001">
    <property type="entry name" value="DNA-binding response regulator PhoB"/>
    <property type="match status" value="1"/>
</dbReference>
<evidence type="ECO:0000313" key="11">
    <source>
        <dbReference type="Proteomes" id="UP000276260"/>
    </source>
</evidence>
<dbReference type="Pfam" id="PF00072">
    <property type="entry name" value="Response_reg"/>
    <property type="match status" value="1"/>
</dbReference>
<reference evidence="10 11" key="1">
    <citation type="submission" date="2018-11" db="EMBL/GenBank/DDBJ databases">
        <title>Draft genome analysis of Rheinheimera mesophila isolated from an industrial waste site.</title>
        <authorList>
            <person name="Yu Q."/>
            <person name="Qi Y."/>
            <person name="Zhang H."/>
            <person name="Lu Y."/>
            <person name="Pu J."/>
        </authorList>
    </citation>
    <scope>NUCLEOTIDE SEQUENCE [LARGE SCALE GENOMIC DNA]</scope>
    <source>
        <strain evidence="10 11">IITR13</strain>
    </source>
</reference>
<keyword evidence="11" id="KW-1185">Reference proteome</keyword>
<organism evidence="10 11">
    <name type="scientific">Rheinheimera mesophila</name>
    <dbReference type="NCBI Taxonomy" id="1547515"/>
    <lineage>
        <taxon>Bacteria</taxon>
        <taxon>Pseudomonadati</taxon>
        <taxon>Pseudomonadota</taxon>
        <taxon>Gammaproteobacteria</taxon>
        <taxon>Chromatiales</taxon>
        <taxon>Chromatiaceae</taxon>
        <taxon>Rheinheimera</taxon>
    </lineage>
</organism>
<accession>A0A3P3QJ57</accession>
<feature type="domain" description="OmpR/PhoB-type" evidence="9">
    <location>
        <begin position="125"/>
        <end position="223"/>
    </location>
</feature>
<keyword evidence="4 7" id="KW-0238">DNA-binding</keyword>
<dbReference type="PROSITE" id="PS50110">
    <property type="entry name" value="RESPONSE_REGULATORY"/>
    <property type="match status" value="1"/>
</dbReference>
<feature type="DNA-binding region" description="OmpR/PhoB-type" evidence="7">
    <location>
        <begin position="125"/>
        <end position="223"/>
    </location>
</feature>
<dbReference type="CDD" id="cd00383">
    <property type="entry name" value="trans_reg_C"/>
    <property type="match status" value="1"/>
</dbReference>
<dbReference type="Pfam" id="PF00486">
    <property type="entry name" value="Trans_reg_C"/>
    <property type="match status" value="1"/>
</dbReference>
<dbReference type="GO" id="GO:0006355">
    <property type="term" value="P:regulation of DNA-templated transcription"/>
    <property type="evidence" value="ECO:0007669"/>
    <property type="project" value="InterPro"/>
</dbReference>
<feature type="domain" description="Response regulatory" evidence="8">
    <location>
        <begin position="2"/>
        <end position="116"/>
    </location>
</feature>
<keyword evidence="2" id="KW-0902">Two-component regulatory system</keyword>
<sequence>MRILIVEDEQRVATFLQRGLKAEGHFAEVVADGHSAMQYITTQNPDLVILDRMLPNMDGLQLCRLLRAQKMSTRILMLSAMAEVQDRVDGLKAGADDYLVKPFAFEELLARIEVLSKREGDYKIIRILKVGELELDLEQMQARRDGQALQLTAKELALLELMMSAPQKVFSRERILTNVWGINEDPLTNVVDVYIRRLRRKVDDPFATKYIHTLRGIGYYLAIHEA</sequence>
<dbReference type="RefSeq" id="WP_046518565.1">
    <property type="nucleotide sequence ID" value="NZ_LAVS01000003.1"/>
</dbReference>
<dbReference type="Proteomes" id="UP000276260">
    <property type="component" value="Unassembled WGS sequence"/>
</dbReference>
<protein>
    <submittedName>
        <fullName evidence="10">DNA-binding response regulator</fullName>
    </submittedName>
</protein>
<dbReference type="SMART" id="SM00862">
    <property type="entry name" value="Trans_reg_C"/>
    <property type="match status" value="1"/>
</dbReference>
<dbReference type="AlphaFoldDB" id="A0A3P3QJ57"/>
<evidence type="ECO:0000259" key="8">
    <source>
        <dbReference type="PROSITE" id="PS50110"/>
    </source>
</evidence>
<evidence type="ECO:0000256" key="7">
    <source>
        <dbReference type="PROSITE-ProRule" id="PRU01091"/>
    </source>
</evidence>